<dbReference type="OrthoDB" id="5580315at2759"/>
<protein>
    <submittedName>
        <fullName evidence="2">Uncharacterized protein</fullName>
    </submittedName>
</protein>
<evidence type="ECO:0000313" key="2">
    <source>
        <dbReference type="EMBL" id="ORX67542.1"/>
    </source>
</evidence>
<dbReference type="GeneID" id="63807199"/>
<organism evidence="2 3">
    <name type="scientific">Linderina pennispora</name>
    <dbReference type="NCBI Taxonomy" id="61395"/>
    <lineage>
        <taxon>Eukaryota</taxon>
        <taxon>Fungi</taxon>
        <taxon>Fungi incertae sedis</taxon>
        <taxon>Zoopagomycota</taxon>
        <taxon>Kickxellomycotina</taxon>
        <taxon>Kickxellomycetes</taxon>
        <taxon>Kickxellales</taxon>
        <taxon>Kickxellaceae</taxon>
        <taxon>Linderina</taxon>
    </lineage>
</organism>
<gene>
    <name evidence="2" type="ORF">DL89DRAFT_294696</name>
</gene>
<sequence>MTVEAEHQERVEAIEKHAGEAADPSLVEDTSDYEEHDEPAEVSIKGAAKRNGDRFPGTGRTLSGEVAEEEADPEDDEADIESDFGDEYESGIDDEDEIEEEDEEDYASDADKPRGGSATYNLRAANSKRRLSEVDGDEDEEGPSTRTRQRTGVSYDEDEDEEDEDEDEEIVEEEIVDEDEVDDEEDEE</sequence>
<keyword evidence="3" id="KW-1185">Reference proteome</keyword>
<accession>A0A1Y1W268</accession>
<dbReference type="AlphaFoldDB" id="A0A1Y1W268"/>
<evidence type="ECO:0000256" key="1">
    <source>
        <dbReference type="SAM" id="MobiDB-lite"/>
    </source>
</evidence>
<dbReference type="RefSeq" id="XP_040741429.1">
    <property type="nucleotide sequence ID" value="XM_040890551.1"/>
</dbReference>
<comment type="caution">
    <text evidence="2">The sequence shown here is derived from an EMBL/GenBank/DDBJ whole genome shotgun (WGS) entry which is preliminary data.</text>
</comment>
<feature type="compositionally biased region" description="Acidic residues" evidence="1">
    <location>
        <begin position="155"/>
        <end position="188"/>
    </location>
</feature>
<reference evidence="2 3" key="1">
    <citation type="submission" date="2016-07" db="EMBL/GenBank/DDBJ databases">
        <title>Pervasive Adenine N6-methylation of Active Genes in Fungi.</title>
        <authorList>
            <consortium name="DOE Joint Genome Institute"/>
            <person name="Mondo S.J."/>
            <person name="Dannebaum R.O."/>
            <person name="Kuo R.C."/>
            <person name="Labutti K."/>
            <person name="Haridas S."/>
            <person name="Kuo A."/>
            <person name="Salamov A."/>
            <person name="Ahrendt S.R."/>
            <person name="Lipzen A."/>
            <person name="Sullivan W."/>
            <person name="Andreopoulos W.B."/>
            <person name="Clum A."/>
            <person name="Lindquist E."/>
            <person name="Daum C."/>
            <person name="Ramamoorthy G.K."/>
            <person name="Gryganskyi A."/>
            <person name="Culley D."/>
            <person name="Magnuson J.K."/>
            <person name="James T.Y."/>
            <person name="O'Malley M.A."/>
            <person name="Stajich J.E."/>
            <person name="Spatafora J.W."/>
            <person name="Visel A."/>
            <person name="Grigoriev I.V."/>
        </authorList>
    </citation>
    <scope>NUCLEOTIDE SEQUENCE [LARGE SCALE GENOMIC DNA]</scope>
    <source>
        <strain evidence="2 3">ATCC 12442</strain>
    </source>
</reference>
<feature type="compositionally biased region" description="Acidic residues" evidence="1">
    <location>
        <begin position="29"/>
        <end position="40"/>
    </location>
</feature>
<dbReference type="EMBL" id="MCFD01000012">
    <property type="protein sequence ID" value="ORX67542.1"/>
    <property type="molecule type" value="Genomic_DNA"/>
</dbReference>
<evidence type="ECO:0000313" key="3">
    <source>
        <dbReference type="Proteomes" id="UP000193922"/>
    </source>
</evidence>
<feature type="compositionally biased region" description="Acidic residues" evidence="1">
    <location>
        <begin position="66"/>
        <end position="108"/>
    </location>
</feature>
<feature type="compositionally biased region" description="Basic and acidic residues" evidence="1">
    <location>
        <begin position="1"/>
        <end position="20"/>
    </location>
</feature>
<feature type="region of interest" description="Disordered" evidence="1">
    <location>
        <begin position="1"/>
        <end position="188"/>
    </location>
</feature>
<proteinExistence type="predicted"/>
<dbReference type="Proteomes" id="UP000193922">
    <property type="component" value="Unassembled WGS sequence"/>
</dbReference>
<name>A0A1Y1W268_9FUNG</name>